<feature type="transmembrane region" description="Helical" evidence="8">
    <location>
        <begin position="7"/>
        <end position="25"/>
    </location>
</feature>
<proteinExistence type="inferred from homology"/>
<dbReference type="RefSeq" id="WP_127007996.1">
    <property type="nucleotide sequence ID" value="NZ_JAIIHO010000019.1"/>
</dbReference>
<keyword evidence="6 8" id="KW-1133">Transmembrane helix</keyword>
<feature type="transmembrane region" description="Helical" evidence="8">
    <location>
        <begin position="79"/>
        <end position="102"/>
    </location>
</feature>
<name>A0A833CAV7_9FIRM</name>
<dbReference type="AlphaFoldDB" id="A0A833CAV7"/>
<dbReference type="PANTHER" id="PTHR21716:SF53">
    <property type="entry name" value="PERMEASE PERM-RELATED"/>
    <property type="match status" value="1"/>
</dbReference>
<organism evidence="9 10">
    <name type="scientific">Veillonella seminalis</name>
    <dbReference type="NCBI Taxonomy" id="1502943"/>
    <lineage>
        <taxon>Bacteria</taxon>
        <taxon>Bacillati</taxon>
        <taxon>Bacillota</taxon>
        <taxon>Negativicutes</taxon>
        <taxon>Veillonellales</taxon>
        <taxon>Veillonellaceae</taxon>
        <taxon>Veillonella</taxon>
    </lineage>
</organism>
<feature type="transmembrane region" description="Helical" evidence="8">
    <location>
        <begin position="37"/>
        <end position="58"/>
    </location>
</feature>
<feature type="transmembrane region" description="Helical" evidence="8">
    <location>
        <begin position="257"/>
        <end position="278"/>
    </location>
</feature>
<dbReference type="Proteomes" id="UP000434554">
    <property type="component" value="Unassembled WGS sequence"/>
</dbReference>
<evidence type="ECO:0000256" key="3">
    <source>
        <dbReference type="ARBA" id="ARBA00022448"/>
    </source>
</evidence>
<keyword evidence="7 8" id="KW-0472">Membrane</keyword>
<dbReference type="EMBL" id="WBKH01000009">
    <property type="protein sequence ID" value="KAB1477312.1"/>
    <property type="molecule type" value="Genomic_DNA"/>
</dbReference>
<dbReference type="InterPro" id="IPR002549">
    <property type="entry name" value="AI-2E-like"/>
</dbReference>
<dbReference type="GO" id="GO:0055085">
    <property type="term" value="P:transmembrane transport"/>
    <property type="evidence" value="ECO:0007669"/>
    <property type="project" value="TreeGrafter"/>
</dbReference>
<gene>
    <name evidence="9" type="ORF">F8R14_08395</name>
</gene>
<comment type="subcellular location">
    <subcellularLocation>
        <location evidence="1">Cell membrane</location>
        <topology evidence="1">Multi-pass membrane protein</topology>
    </subcellularLocation>
</comment>
<dbReference type="GO" id="GO:0005886">
    <property type="term" value="C:plasma membrane"/>
    <property type="evidence" value="ECO:0007669"/>
    <property type="project" value="UniProtKB-SubCell"/>
</dbReference>
<feature type="transmembrane region" description="Helical" evidence="8">
    <location>
        <begin position="227"/>
        <end position="251"/>
    </location>
</feature>
<sequence>MGFFKKYKSSIGLIILGGLVFLFTIKFDSVLTSFKIGMSAVMPLIWGVLIAFVLNIIVKRFEKIYFPSAESGWKHTTRRPVCVVLAILTILLAIFLVGYMAIPQLVHSLGIIVQALPGLYNDSSAWVSRFIENTPYLSTSGVMDSISSDKTVEQLRQIGADSGRYIVKTMSDTVEMVFNFVIGLIFAIYVLLDKEVLRRQLGRLARAYGKDHHIKNMVHVWRTASQVFSSFFIGQFLDALILGVMVGAGLAVLSVPYAMTIGCVIGLTALVPLLGAYIGGFMGLVMLLSVSTMDALIFIIVLVVMQQIEGNVIYPRIVGSSVGLPGIWVFAAITIGGTLYGVPGILLSVPLAATVYKLLKEDVDQRLAHKAFAYKATVKKVEAEDEAEADALAAVESAKASIQDVAETAKEEICEAAEAVKTSEHQDK</sequence>
<evidence type="ECO:0000256" key="5">
    <source>
        <dbReference type="ARBA" id="ARBA00022692"/>
    </source>
</evidence>
<keyword evidence="3" id="KW-0813">Transport</keyword>
<evidence type="ECO:0000313" key="10">
    <source>
        <dbReference type="Proteomes" id="UP000434554"/>
    </source>
</evidence>
<feature type="transmembrane region" description="Helical" evidence="8">
    <location>
        <begin position="328"/>
        <end position="356"/>
    </location>
</feature>
<dbReference type="Pfam" id="PF01594">
    <property type="entry name" value="AI-2E_transport"/>
    <property type="match status" value="1"/>
</dbReference>
<accession>A0A833CAV7</accession>
<reference evidence="9 10" key="1">
    <citation type="submission" date="2019-09" db="EMBL/GenBank/DDBJ databases">
        <title>Draft genome sequence of 3 type strains from the CCUG.</title>
        <authorList>
            <person name="Pineiro-Iglesias B."/>
            <person name="Tunovic T."/>
            <person name="Unosson C."/>
            <person name="Inganas E."/>
            <person name="Ohlen M."/>
            <person name="Cardew S."/>
            <person name="Jensie-Markopoulos S."/>
            <person name="Salva-Serra F."/>
            <person name="Jaen-Luchoro D."/>
            <person name="Karlsson R."/>
            <person name="Svensson-Stadler L."/>
            <person name="Chun J."/>
            <person name="Moore E."/>
        </authorList>
    </citation>
    <scope>NUCLEOTIDE SEQUENCE [LARGE SCALE GENOMIC DNA]</scope>
    <source>
        <strain evidence="9 10">CCUG 65427</strain>
    </source>
</reference>
<feature type="transmembrane region" description="Helical" evidence="8">
    <location>
        <begin position="176"/>
        <end position="192"/>
    </location>
</feature>
<feature type="transmembrane region" description="Helical" evidence="8">
    <location>
        <begin position="285"/>
        <end position="308"/>
    </location>
</feature>
<dbReference type="PANTHER" id="PTHR21716">
    <property type="entry name" value="TRANSMEMBRANE PROTEIN"/>
    <property type="match status" value="1"/>
</dbReference>
<evidence type="ECO:0000256" key="4">
    <source>
        <dbReference type="ARBA" id="ARBA00022475"/>
    </source>
</evidence>
<evidence type="ECO:0000256" key="8">
    <source>
        <dbReference type="SAM" id="Phobius"/>
    </source>
</evidence>
<evidence type="ECO:0000256" key="6">
    <source>
        <dbReference type="ARBA" id="ARBA00022989"/>
    </source>
</evidence>
<comment type="caution">
    <text evidence="9">The sequence shown here is derived from an EMBL/GenBank/DDBJ whole genome shotgun (WGS) entry which is preliminary data.</text>
</comment>
<keyword evidence="5 8" id="KW-0812">Transmembrane</keyword>
<evidence type="ECO:0000256" key="7">
    <source>
        <dbReference type="ARBA" id="ARBA00023136"/>
    </source>
</evidence>
<evidence type="ECO:0000256" key="1">
    <source>
        <dbReference type="ARBA" id="ARBA00004651"/>
    </source>
</evidence>
<evidence type="ECO:0000313" key="9">
    <source>
        <dbReference type="EMBL" id="KAB1477312.1"/>
    </source>
</evidence>
<protein>
    <submittedName>
        <fullName evidence="9">AI-2E family transporter</fullName>
    </submittedName>
</protein>
<keyword evidence="4" id="KW-1003">Cell membrane</keyword>
<comment type="similarity">
    <text evidence="2">Belongs to the autoinducer-2 exporter (AI-2E) (TC 2.A.86) family.</text>
</comment>
<dbReference type="GeneID" id="83055304"/>
<evidence type="ECO:0000256" key="2">
    <source>
        <dbReference type="ARBA" id="ARBA00009773"/>
    </source>
</evidence>